<keyword evidence="2" id="KW-0472">Membrane</keyword>
<dbReference type="AlphaFoldDB" id="A0A034W1D3"/>
<evidence type="ECO:0000313" key="3">
    <source>
        <dbReference type="EMBL" id="JAC48137.1"/>
    </source>
</evidence>
<keyword evidence="2" id="KW-1133">Transmembrane helix</keyword>
<keyword evidence="2" id="KW-0812">Transmembrane</keyword>
<feature type="transmembrane region" description="Helical" evidence="2">
    <location>
        <begin position="441"/>
        <end position="464"/>
    </location>
</feature>
<protein>
    <recommendedName>
        <fullName evidence="4">Mucin-5AC</fullName>
    </recommendedName>
</protein>
<evidence type="ECO:0000256" key="2">
    <source>
        <dbReference type="SAM" id="Phobius"/>
    </source>
</evidence>
<reference evidence="3" key="1">
    <citation type="journal article" date="2014" name="BMC Genomics">
        <title>Characterizing the developmental transcriptome of the oriental fruit fly, Bactrocera dorsalis (Diptera: Tephritidae) through comparative genomic analysis with Drosophila melanogaster utilizing modENCODE datasets.</title>
        <authorList>
            <person name="Geib S.M."/>
            <person name="Calla B."/>
            <person name="Hall B."/>
            <person name="Hou S."/>
            <person name="Manoukis N.C."/>
        </authorList>
    </citation>
    <scope>NUCLEOTIDE SEQUENCE</scope>
    <source>
        <strain evidence="3">Punador</strain>
    </source>
</reference>
<feature type="transmembrane region" description="Helical" evidence="2">
    <location>
        <begin position="54"/>
        <end position="77"/>
    </location>
</feature>
<accession>A0A034W1D3</accession>
<dbReference type="OrthoDB" id="7696636at2759"/>
<proteinExistence type="predicted"/>
<evidence type="ECO:0008006" key="4">
    <source>
        <dbReference type="Google" id="ProtNLM"/>
    </source>
</evidence>
<evidence type="ECO:0000256" key="1">
    <source>
        <dbReference type="SAM" id="MobiDB-lite"/>
    </source>
</evidence>
<name>A0A034W1D3_BACDO</name>
<organism evidence="3">
    <name type="scientific">Bactrocera dorsalis</name>
    <name type="common">Oriental fruit fly</name>
    <name type="synonym">Dacus dorsalis</name>
    <dbReference type="NCBI Taxonomy" id="27457"/>
    <lineage>
        <taxon>Eukaryota</taxon>
        <taxon>Metazoa</taxon>
        <taxon>Ecdysozoa</taxon>
        <taxon>Arthropoda</taxon>
        <taxon>Hexapoda</taxon>
        <taxon>Insecta</taxon>
        <taxon>Pterygota</taxon>
        <taxon>Neoptera</taxon>
        <taxon>Endopterygota</taxon>
        <taxon>Diptera</taxon>
        <taxon>Brachycera</taxon>
        <taxon>Muscomorpha</taxon>
        <taxon>Tephritoidea</taxon>
        <taxon>Tephritidae</taxon>
        <taxon>Bactrocera</taxon>
        <taxon>Bactrocera</taxon>
    </lineage>
</organism>
<dbReference type="EMBL" id="GAKP01010815">
    <property type="protein sequence ID" value="JAC48137.1"/>
    <property type="molecule type" value="Transcribed_RNA"/>
</dbReference>
<sequence length="503" mass="54111">MYKTVRHGENSLQYTILPQNDDFRIEGKLSSAGSNCSSTTGRKGKARRPKRRSFFAYLGLIFICTVIVGAVLIPFLVSAECLPNPTEWFLKTKAALTHGGNINGLHRNSGGPRKAGANGIGSPQHAPLHNSAASIGQKVEIINRDGVEKIILRVNKTQTQPNINVTQIRPIAYGSDKEQPIPPIDEKTSSANVESQTAIETKNGLLTTTIPGLSNEALQDVHVSANNTTVKQASDGTGNFVTEVRFESDSIQPPKIVVITTQRTQLSQNVDEISSNSNTELDFNANSVQVPSGIVQNIPTAAIRPTTSFSTTSIYSPHAPAAASMAVASSANANAISNQSSTIPTITTRIMQLPLLKSTAKKPIIPPVLVRTNSEIVPQTQNSNKAPTEDDGIAADTSGSEVLEAIKVNAETKNAAWIQSHWPYIDPSTYFQWTGYKEDSVLLPALLGFALIGMILIIAICLIARNKRAIVSSVRKRKRNDVEEAGADDNTTLLTNANLSDED</sequence>
<feature type="region of interest" description="Disordered" evidence="1">
    <location>
        <begin position="107"/>
        <end position="129"/>
    </location>
</feature>